<dbReference type="InterPro" id="IPR036561">
    <property type="entry name" value="MAM33_sf"/>
</dbReference>
<dbReference type="PANTHER" id="PTHR10826:SF1">
    <property type="entry name" value="COMPLEMENT COMPONENT 1 Q SUBCOMPONENT-BINDING PROTEIN, MITOCHONDRIAL"/>
    <property type="match status" value="1"/>
</dbReference>
<evidence type="ECO:0000313" key="2">
    <source>
        <dbReference type="Proteomes" id="UP000054561"/>
    </source>
</evidence>
<dbReference type="SUPFAM" id="SSF54529">
    <property type="entry name" value="Mitochondrial glycoprotein MAM33-like"/>
    <property type="match status" value="1"/>
</dbReference>
<dbReference type="OrthoDB" id="278212at2759"/>
<dbReference type="Pfam" id="PF02330">
    <property type="entry name" value="MAM33"/>
    <property type="match status" value="1"/>
</dbReference>
<dbReference type="Gene3D" id="3.10.280.10">
    <property type="entry name" value="Mitochondrial glycoprotein"/>
    <property type="match status" value="1"/>
</dbReference>
<protein>
    <recommendedName>
        <fullName evidence="3">Mitochondrial acidic protein MAM33</fullName>
    </recommendedName>
</protein>
<reference evidence="1 2" key="1">
    <citation type="submission" date="2014-03" db="EMBL/GenBank/DDBJ databases">
        <title>The Genome Sequence of Plasmodium fragile nilgiri.</title>
        <authorList>
            <consortium name="The Broad Institute Genomics Platform"/>
            <consortium name="The Broad Institute Genome Sequencing Center for Infectious Disease"/>
            <person name="Neafsey D."/>
            <person name="Duraisingh M."/>
            <person name="Young S.K."/>
            <person name="Zeng Q."/>
            <person name="Gargeya S."/>
            <person name="Abouelleil A."/>
            <person name="Alvarado L."/>
            <person name="Chapman S.B."/>
            <person name="Gainer-Dewar J."/>
            <person name="Goldberg J."/>
            <person name="Griggs A."/>
            <person name="Gujja S."/>
            <person name="Hansen M."/>
            <person name="Howarth C."/>
            <person name="Imamovic A."/>
            <person name="Larimer J."/>
            <person name="Pearson M."/>
            <person name="Poon T.W."/>
            <person name="Priest M."/>
            <person name="Roberts A."/>
            <person name="Saif S."/>
            <person name="Shea T."/>
            <person name="Sykes S."/>
            <person name="Wortman J."/>
            <person name="Nusbaum C."/>
            <person name="Birren B."/>
        </authorList>
    </citation>
    <scope>NUCLEOTIDE SEQUENCE [LARGE SCALE GENOMIC DNA]</scope>
    <source>
        <strain evidence="2">nilgiri</strain>
    </source>
</reference>
<sequence length="254" mass="28901">MNFLRRNAANLCKGKVLGKNMNCSVHEVTNLDKRKISNVINLGKYGQRYQAAHSKSVIGAKRFASSEAQKLSEVVKAEVQHEKSNYEAPDNIKKFLQTSGWKFEEQEGDVNMVLTKNVDGMKIIIDFQLVSPFQAEGENEAQAEMTDFSVTVEKPNKQGGITFYCTTLQNDEKFRYMIGNVKYYKNEEGKNSVSSYNGPEFEDLDDSLQTSLDEWLANLGVDSELCDFIDSCSIDKEQREYMSWLQNISNFIES</sequence>
<organism evidence="1 2">
    <name type="scientific">Plasmodium fragile</name>
    <dbReference type="NCBI Taxonomy" id="5857"/>
    <lineage>
        <taxon>Eukaryota</taxon>
        <taxon>Sar</taxon>
        <taxon>Alveolata</taxon>
        <taxon>Apicomplexa</taxon>
        <taxon>Aconoidasida</taxon>
        <taxon>Haemosporida</taxon>
        <taxon>Plasmodiidae</taxon>
        <taxon>Plasmodium</taxon>
        <taxon>Plasmodium (Plasmodium)</taxon>
    </lineage>
</organism>
<dbReference type="FunFam" id="3.10.280.10:FF:000004">
    <property type="entry name" value="Mitochondrial acidic protein MAM33, putative"/>
    <property type="match status" value="1"/>
</dbReference>
<evidence type="ECO:0008006" key="3">
    <source>
        <dbReference type="Google" id="ProtNLM"/>
    </source>
</evidence>
<evidence type="ECO:0000313" key="1">
    <source>
        <dbReference type="EMBL" id="KJP89003.1"/>
    </source>
</evidence>
<accession>A0A0D9QPY2</accession>
<dbReference type="EMBL" id="KQ001655">
    <property type="protein sequence ID" value="KJP89003.1"/>
    <property type="molecule type" value="Genomic_DNA"/>
</dbReference>
<keyword evidence="2" id="KW-1185">Reference proteome</keyword>
<dbReference type="Proteomes" id="UP000054561">
    <property type="component" value="Unassembled WGS sequence"/>
</dbReference>
<proteinExistence type="predicted"/>
<name>A0A0D9QPY2_PLAFR</name>
<dbReference type="RefSeq" id="XP_012334354.1">
    <property type="nucleotide sequence ID" value="XM_012478931.1"/>
</dbReference>
<dbReference type="PANTHER" id="PTHR10826">
    <property type="entry name" value="COMPLEMENT COMPONENT 1"/>
    <property type="match status" value="1"/>
</dbReference>
<dbReference type="AlphaFoldDB" id="A0A0D9QPY2"/>
<dbReference type="InterPro" id="IPR003428">
    <property type="entry name" value="MAM33"/>
</dbReference>
<dbReference type="OMA" id="RWLNNVK"/>
<dbReference type="GO" id="GO:0005759">
    <property type="term" value="C:mitochondrial matrix"/>
    <property type="evidence" value="ECO:0007669"/>
    <property type="project" value="InterPro"/>
</dbReference>
<dbReference type="VEuPathDB" id="PlasmoDB:AK88_01295"/>
<dbReference type="GeneID" id="24266609"/>
<gene>
    <name evidence="1" type="ORF">AK88_01295</name>
</gene>